<feature type="domain" description="K Homology" evidence="3">
    <location>
        <begin position="176"/>
        <end position="271"/>
    </location>
</feature>
<proteinExistence type="predicted"/>
<evidence type="ECO:0000259" key="3">
    <source>
        <dbReference type="SMART" id="SM00322"/>
    </source>
</evidence>
<protein>
    <submittedName>
        <fullName evidence="4">Uncharacterized protein MANES_15G105700</fullName>
    </submittedName>
</protein>
<dbReference type="Pfam" id="PF22675">
    <property type="entry name" value="KH-I_KHDC4-BBP"/>
    <property type="match status" value="1"/>
</dbReference>
<feature type="compositionally biased region" description="Low complexity" evidence="2">
    <location>
        <begin position="589"/>
        <end position="600"/>
    </location>
</feature>
<organism evidence="4">
    <name type="scientific">Rhizophora mucronata</name>
    <name type="common">Asiatic mangrove</name>
    <dbReference type="NCBI Taxonomy" id="61149"/>
    <lineage>
        <taxon>Eukaryota</taxon>
        <taxon>Viridiplantae</taxon>
        <taxon>Streptophyta</taxon>
        <taxon>Embryophyta</taxon>
        <taxon>Tracheophyta</taxon>
        <taxon>Spermatophyta</taxon>
        <taxon>Magnoliopsida</taxon>
        <taxon>eudicotyledons</taxon>
        <taxon>Gunneridae</taxon>
        <taxon>Pentapetalae</taxon>
        <taxon>rosids</taxon>
        <taxon>fabids</taxon>
        <taxon>Malpighiales</taxon>
        <taxon>Rhizophoraceae</taxon>
        <taxon>Rhizophora</taxon>
    </lineage>
</organism>
<dbReference type="GO" id="GO:0005634">
    <property type="term" value="C:nucleus"/>
    <property type="evidence" value="ECO:0007669"/>
    <property type="project" value="TreeGrafter"/>
</dbReference>
<evidence type="ECO:0000256" key="1">
    <source>
        <dbReference type="ARBA" id="ARBA00022884"/>
    </source>
</evidence>
<feature type="region of interest" description="Disordered" evidence="2">
    <location>
        <begin position="58"/>
        <end position="81"/>
    </location>
</feature>
<feature type="compositionally biased region" description="Polar residues" evidence="2">
    <location>
        <begin position="783"/>
        <end position="796"/>
    </location>
</feature>
<feature type="compositionally biased region" description="Polar residues" evidence="2">
    <location>
        <begin position="601"/>
        <end position="619"/>
    </location>
</feature>
<dbReference type="GO" id="GO:0003729">
    <property type="term" value="F:mRNA binding"/>
    <property type="evidence" value="ECO:0007669"/>
    <property type="project" value="TreeGrafter"/>
</dbReference>
<dbReference type="InterPro" id="IPR004087">
    <property type="entry name" value="KH_dom"/>
</dbReference>
<dbReference type="EMBL" id="GGEC01046196">
    <property type="protein sequence ID" value="MBX26680.1"/>
    <property type="molecule type" value="Transcribed_RNA"/>
</dbReference>
<feature type="region of interest" description="Disordered" evidence="2">
    <location>
        <begin position="584"/>
        <end position="664"/>
    </location>
</feature>
<keyword evidence="1" id="KW-0694">RNA-binding</keyword>
<dbReference type="Gene3D" id="3.30.1370.10">
    <property type="entry name" value="K Homology domain, type 1"/>
    <property type="match status" value="1"/>
</dbReference>
<dbReference type="PANTHER" id="PTHR11208">
    <property type="entry name" value="RNA-BINDING PROTEIN RELATED"/>
    <property type="match status" value="1"/>
</dbReference>
<evidence type="ECO:0000256" key="2">
    <source>
        <dbReference type="SAM" id="MobiDB-lite"/>
    </source>
</evidence>
<dbReference type="EMBL" id="GGEC01046190">
    <property type="protein sequence ID" value="MBX26674.1"/>
    <property type="molecule type" value="Transcribed_RNA"/>
</dbReference>
<evidence type="ECO:0000313" key="4">
    <source>
        <dbReference type="EMBL" id="MBX26680.1"/>
    </source>
</evidence>
<dbReference type="SMART" id="SM00322">
    <property type="entry name" value="KH"/>
    <property type="match status" value="1"/>
</dbReference>
<sequence length="841" mass="88692">MSVNVDQTSVVDPHNIKMSTAASSGASTTAPKVSMFAAKTGFVIPKNKLSGSLVPIFREGKKPEGNGATSEETKQVQRKTKWGPDLTQDAAVRKGRALGYQTRVNQITQQLKYGILETGANQDSLEVDEHGDDLKSVNPQIDSMDAELLELERREVIGEILKLNPSYKPPPDYKPLLKEARVPIPVKEYPGYNFVGLIFGPQSEGRRRLEKETGAQIQVYGTKAHTGEKVEISPSDGSETQVAYEELSVHVSADTFEKVDAAVALLELLVTSVSGNLLAGDNATISSQSQETSTPFMFPAAVNQGGAPPVVGPSQGPQQGQFQYQGLRAPKATPHAELHPHSVFITPQNASGPILSNPVLVNAHSSPFNPSTLPSLFGPRPVPASGSDSILQSPSLVPPRPLMSVQLLPNPYPSRNFPISGPQSSAAQINISAPPPLNVSQPQPTGSLPAARPLISALPHPLPATAPGLLPERPLAPFGSSSLWSGTGVPSSLVQGNIGQTPARMVPFPGTQPMVPQQGFLSSVPSNMPSGQSALQLSNVPLNRPAASSFNALTPIQVGPSMDQVFIQPSQSAMAVAPTVANPSPIAGSTPTSSPMTSSSQQALHSGIGSFTGNRSNFTLIRPHNSGPGEFTFQPHHPQNSASHTLPRPSSHPATQSSSLSRQMMQPLAPQVPSFHLHASNPNPQPGMHLFPRLQVGNQMGQTQAHTSPVPFAGTSVPPRPPAFSNLGPVGLSNEVLQMGARNFSLAPQLSSLAGPFPPRPGNPLQLQQNFPAPTLLVNLMAPNQQPNRPASSLGGQQIYDPFSPTSISIAPQQQGGGLAKGGKQENDPEYEDLMASVGVK</sequence>
<dbReference type="SUPFAM" id="SSF54791">
    <property type="entry name" value="Eukaryotic type KH-domain (KH-domain type I)"/>
    <property type="match status" value="1"/>
</dbReference>
<dbReference type="GO" id="GO:0048024">
    <property type="term" value="P:regulation of mRNA splicing, via spliceosome"/>
    <property type="evidence" value="ECO:0007669"/>
    <property type="project" value="TreeGrafter"/>
</dbReference>
<dbReference type="PANTHER" id="PTHR11208:SF98">
    <property type="entry name" value="RNA-BINDING KH DOMAIN-CONTAINING PROTEIN"/>
    <property type="match status" value="1"/>
</dbReference>
<feature type="compositionally biased region" description="Polar residues" evidence="2">
    <location>
        <begin position="652"/>
        <end position="664"/>
    </location>
</feature>
<dbReference type="InterPro" id="IPR036612">
    <property type="entry name" value="KH_dom_type_1_sf"/>
</dbReference>
<dbReference type="EMBL" id="GGEC01046194">
    <property type="protein sequence ID" value="MBX26678.1"/>
    <property type="molecule type" value="Transcribed_RNA"/>
</dbReference>
<reference evidence="4" key="1">
    <citation type="submission" date="2018-02" db="EMBL/GenBank/DDBJ databases">
        <title>Rhizophora mucronata_Transcriptome.</title>
        <authorList>
            <person name="Meera S.P."/>
            <person name="Sreeshan A."/>
            <person name="Augustine A."/>
        </authorList>
    </citation>
    <scope>NUCLEOTIDE SEQUENCE</scope>
    <source>
        <tissue evidence="4">Leaf</tissue>
    </source>
</reference>
<name>A0A2P2M8W4_RHIMU</name>
<dbReference type="InterPro" id="IPR045071">
    <property type="entry name" value="BBP-like"/>
</dbReference>
<dbReference type="InterPro" id="IPR055256">
    <property type="entry name" value="KH_1_KHDC4/BBP-like"/>
</dbReference>
<dbReference type="AlphaFoldDB" id="A0A2P2M8W4"/>
<feature type="region of interest" description="Disordered" evidence="2">
    <location>
        <begin position="783"/>
        <end position="841"/>
    </location>
</feature>
<accession>A0A2P2M8W4</accession>